<feature type="binding site" evidence="5">
    <location>
        <position position="205"/>
    </location>
    <ligand>
        <name>S-adenosyl-L-methionine</name>
        <dbReference type="ChEBI" id="CHEBI:59789"/>
    </ligand>
</feature>
<evidence type="ECO:0000256" key="5">
    <source>
        <dbReference type="PROSITE-ProRule" id="PRU01024"/>
    </source>
</evidence>
<dbReference type="GO" id="GO:0070475">
    <property type="term" value="P:rRNA base methylation"/>
    <property type="evidence" value="ECO:0007669"/>
    <property type="project" value="TreeGrafter"/>
</dbReference>
<dbReference type="PROSITE" id="PS50926">
    <property type="entry name" value="TRAM"/>
    <property type="match status" value="1"/>
</dbReference>
<dbReference type="GO" id="GO:0070041">
    <property type="term" value="F:rRNA (uridine-C5-)-methyltransferase activity"/>
    <property type="evidence" value="ECO:0007669"/>
    <property type="project" value="TreeGrafter"/>
</dbReference>
<keyword evidence="1" id="KW-0411">Iron-sulfur</keyword>
<dbReference type="Proteomes" id="UP000199411">
    <property type="component" value="Unassembled WGS sequence"/>
</dbReference>
<name>A0A1G6QF78_9BACT</name>
<dbReference type="Gene3D" id="3.40.50.150">
    <property type="entry name" value="Vaccinia Virus protein VP39"/>
    <property type="match status" value="2"/>
</dbReference>
<comment type="similarity">
    <text evidence="5">Belongs to the class I-like SAM-binding methyltransferase superfamily. RNA M5U methyltransferase family.</text>
</comment>
<dbReference type="AlphaFoldDB" id="A0A1G6QF78"/>
<keyword evidence="3 5" id="KW-0808">Transferase</keyword>
<dbReference type="InterPro" id="IPR012340">
    <property type="entry name" value="NA-bd_OB-fold"/>
</dbReference>
<dbReference type="SUPFAM" id="SSF50249">
    <property type="entry name" value="Nucleic acid-binding proteins"/>
    <property type="match status" value="1"/>
</dbReference>
<dbReference type="InterPro" id="IPR010280">
    <property type="entry name" value="U5_MeTrfase_fam"/>
</dbReference>
<feature type="binding site" evidence="5">
    <location>
        <position position="252"/>
    </location>
    <ligand>
        <name>S-adenosyl-L-methionine</name>
        <dbReference type="ChEBI" id="CHEBI:59789"/>
    </ligand>
</feature>
<keyword evidence="1" id="KW-0479">Metal-binding</keyword>
<gene>
    <name evidence="7" type="ORF">SAMN05660835_01564</name>
</gene>
<evidence type="ECO:0000256" key="1">
    <source>
        <dbReference type="ARBA" id="ARBA00022485"/>
    </source>
</evidence>
<feature type="active site" description="Nucleophile" evidence="5">
    <location>
        <position position="321"/>
    </location>
</feature>
<evidence type="ECO:0000256" key="3">
    <source>
        <dbReference type="ARBA" id="ARBA00022679"/>
    </source>
</evidence>
<sequence length="364" mass="42068">MFEIVQIAGQAYKGYGYSFINGKIVFIPFVETNEKVAIKITKEKKDYCLAEVVDILESTKTRKKPFCKYFGLCGGCHYQHIHYNQQLNIKSQILKNILKRIGHISLDNIEIIKSKQTFYRHRVKFQKKAEKIGFFKQNSNEFLEINYCPILVKLINSYIKNHKDLEIEVDSFFKLATNKNEPLRIDLSFIAKDAYIDYKMGSFTQVNLDANKTLINLILNLVKGENVFEAFCGIGNFTIPLALKNHKVEAFEIDELSIETLKQNAKRLSLDIKTTQCDLNKPINYKKPIDTLILDPPRSGSLNLMHFINNKKPNQVIYVSCEPPTLARDLSILKNYTLEKIFLLDMFPNTYHFETIAVLSLISK</sequence>
<dbReference type="InterPro" id="IPR029063">
    <property type="entry name" value="SAM-dependent_MTases_sf"/>
</dbReference>
<evidence type="ECO:0000256" key="4">
    <source>
        <dbReference type="ARBA" id="ARBA00022691"/>
    </source>
</evidence>
<dbReference type="GO" id="GO:0051539">
    <property type="term" value="F:4 iron, 4 sulfur cluster binding"/>
    <property type="evidence" value="ECO:0007669"/>
    <property type="project" value="UniProtKB-KW"/>
</dbReference>
<keyword evidence="4 5" id="KW-0949">S-adenosyl-L-methionine</keyword>
<dbReference type="Gene3D" id="2.40.50.140">
    <property type="entry name" value="Nucleic acid-binding proteins"/>
    <property type="match status" value="1"/>
</dbReference>
<dbReference type="PANTHER" id="PTHR11061:SF49">
    <property type="entry name" value="23S RRNA (URACIL(1939)-C(5))-METHYLTRANSFERASE RLMD"/>
    <property type="match status" value="1"/>
</dbReference>
<keyword evidence="1" id="KW-0408">Iron</keyword>
<protein>
    <submittedName>
        <fullName evidence="7">23S rRNA (Uracil1939-C5)-methyltransferase</fullName>
    </submittedName>
</protein>
<feature type="domain" description="TRAM" evidence="6">
    <location>
        <begin position="1"/>
        <end position="54"/>
    </location>
</feature>
<evidence type="ECO:0000313" key="8">
    <source>
        <dbReference type="Proteomes" id="UP000199411"/>
    </source>
</evidence>
<dbReference type="SUPFAM" id="SSF53335">
    <property type="entry name" value="S-adenosyl-L-methionine-dependent methyltransferases"/>
    <property type="match status" value="1"/>
</dbReference>
<evidence type="ECO:0000256" key="2">
    <source>
        <dbReference type="ARBA" id="ARBA00022603"/>
    </source>
</evidence>
<evidence type="ECO:0000313" key="7">
    <source>
        <dbReference type="EMBL" id="SDC90346.1"/>
    </source>
</evidence>
<feature type="binding site" evidence="5">
    <location>
        <position position="231"/>
    </location>
    <ligand>
        <name>S-adenosyl-L-methionine</name>
        <dbReference type="ChEBI" id="CHEBI:59789"/>
    </ligand>
</feature>
<dbReference type="RefSeq" id="WP_092129417.1">
    <property type="nucleotide sequence ID" value="NZ_FMYU01000011.1"/>
</dbReference>
<dbReference type="PROSITE" id="PS51687">
    <property type="entry name" value="SAM_MT_RNA_M5U"/>
    <property type="match status" value="1"/>
</dbReference>
<dbReference type="InterPro" id="IPR002792">
    <property type="entry name" value="TRAM_dom"/>
</dbReference>
<feature type="binding site" evidence="5">
    <location>
        <position position="295"/>
    </location>
    <ligand>
        <name>S-adenosyl-L-methionine</name>
        <dbReference type="ChEBI" id="CHEBI:59789"/>
    </ligand>
</feature>
<organism evidence="7 8">
    <name type="scientific">Desulfurella multipotens</name>
    <dbReference type="NCBI Taxonomy" id="79269"/>
    <lineage>
        <taxon>Bacteria</taxon>
        <taxon>Pseudomonadati</taxon>
        <taxon>Campylobacterota</taxon>
        <taxon>Desulfurellia</taxon>
        <taxon>Desulfurellales</taxon>
        <taxon>Desulfurellaceae</taxon>
        <taxon>Desulfurella</taxon>
    </lineage>
</organism>
<reference evidence="8" key="1">
    <citation type="submission" date="2016-10" db="EMBL/GenBank/DDBJ databases">
        <authorList>
            <person name="Varghese N."/>
            <person name="Submissions S."/>
        </authorList>
    </citation>
    <scope>NUCLEOTIDE SEQUENCE [LARGE SCALE GENOMIC DNA]</scope>
    <source>
        <strain evidence="8">DSM 8415</strain>
    </source>
</reference>
<proteinExistence type="inferred from homology"/>
<dbReference type="EMBL" id="FMYU01000011">
    <property type="protein sequence ID" value="SDC90346.1"/>
    <property type="molecule type" value="Genomic_DNA"/>
</dbReference>
<evidence type="ECO:0000259" key="6">
    <source>
        <dbReference type="PROSITE" id="PS50926"/>
    </source>
</evidence>
<dbReference type="PANTHER" id="PTHR11061">
    <property type="entry name" value="RNA M5U METHYLTRANSFERASE"/>
    <property type="match status" value="1"/>
</dbReference>
<keyword evidence="1" id="KW-0004">4Fe-4S</keyword>
<keyword evidence="8" id="KW-1185">Reference proteome</keyword>
<dbReference type="OrthoDB" id="9804590at2"/>
<dbReference type="Pfam" id="PF05958">
    <property type="entry name" value="tRNA_U5-meth_tr"/>
    <property type="match status" value="1"/>
</dbReference>
<accession>A0A1G6QF78</accession>
<keyword evidence="2 5" id="KW-0489">Methyltransferase</keyword>
<dbReference type="CDD" id="cd02440">
    <property type="entry name" value="AdoMet_MTases"/>
    <property type="match status" value="1"/>
</dbReference>